<feature type="transmembrane region" description="Helical" evidence="6">
    <location>
        <begin position="43"/>
        <end position="64"/>
    </location>
</feature>
<evidence type="ECO:0000256" key="3">
    <source>
        <dbReference type="ARBA" id="ARBA00022692"/>
    </source>
</evidence>
<evidence type="ECO:0000256" key="1">
    <source>
        <dbReference type="ARBA" id="ARBA00004651"/>
    </source>
</evidence>
<feature type="transmembrane region" description="Helical" evidence="6">
    <location>
        <begin position="180"/>
        <end position="207"/>
    </location>
</feature>
<feature type="transmembrane region" description="Helical" evidence="6">
    <location>
        <begin position="85"/>
        <end position="103"/>
    </location>
</feature>
<dbReference type="PANTHER" id="PTHR45138">
    <property type="entry name" value="REGULATORY COMPONENTS OF SENSORY TRANSDUCTION SYSTEM"/>
    <property type="match status" value="1"/>
</dbReference>
<dbReference type="SUPFAM" id="SSF55073">
    <property type="entry name" value="Nucleotide cyclase"/>
    <property type="match status" value="1"/>
</dbReference>
<feature type="transmembrane region" description="Helical" evidence="6">
    <location>
        <begin position="219"/>
        <end position="236"/>
    </location>
</feature>
<evidence type="ECO:0000313" key="8">
    <source>
        <dbReference type="EMBL" id="TYA15297.1"/>
    </source>
</evidence>
<feature type="transmembrane region" description="Helical" evidence="6">
    <location>
        <begin position="242"/>
        <end position="266"/>
    </location>
</feature>
<evidence type="ECO:0000256" key="6">
    <source>
        <dbReference type="SAM" id="Phobius"/>
    </source>
</evidence>
<comment type="caution">
    <text evidence="8">The sequence shown here is derived from an EMBL/GenBank/DDBJ whole genome shotgun (WGS) entry which is preliminary data.</text>
</comment>
<dbReference type="NCBIfam" id="TIGR00254">
    <property type="entry name" value="GGDEF"/>
    <property type="match status" value="1"/>
</dbReference>
<dbReference type="Proteomes" id="UP000325218">
    <property type="component" value="Unassembled WGS sequence"/>
</dbReference>
<dbReference type="GO" id="GO:0000155">
    <property type="term" value="F:phosphorelay sensor kinase activity"/>
    <property type="evidence" value="ECO:0007669"/>
    <property type="project" value="InterPro"/>
</dbReference>
<gene>
    <name evidence="8" type="ORF">FRY98_06610</name>
</gene>
<feature type="transmembrane region" description="Helical" evidence="6">
    <location>
        <begin position="155"/>
        <end position="174"/>
    </location>
</feature>
<dbReference type="FunFam" id="3.30.70.270:FF:000001">
    <property type="entry name" value="Diguanylate cyclase domain protein"/>
    <property type="match status" value="1"/>
</dbReference>
<dbReference type="GO" id="GO:0071555">
    <property type="term" value="P:cell wall organization"/>
    <property type="evidence" value="ECO:0007669"/>
    <property type="project" value="InterPro"/>
</dbReference>
<keyword evidence="4 6" id="KW-1133">Transmembrane helix</keyword>
<keyword evidence="2" id="KW-1003">Cell membrane</keyword>
<dbReference type="PROSITE" id="PS50887">
    <property type="entry name" value="GGDEF"/>
    <property type="match status" value="1"/>
</dbReference>
<dbReference type="PANTHER" id="PTHR45138:SF9">
    <property type="entry name" value="DIGUANYLATE CYCLASE DGCM-RELATED"/>
    <property type="match status" value="1"/>
</dbReference>
<dbReference type="SMART" id="SM00267">
    <property type="entry name" value="GGDEF"/>
    <property type="match status" value="1"/>
</dbReference>
<accession>A0A5D0D2A8</accession>
<dbReference type="InterPro" id="IPR050469">
    <property type="entry name" value="Diguanylate_Cyclase"/>
</dbReference>
<dbReference type="Pfam" id="PF07694">
    <property type="entry name" value="5TM-5TMR_LYT"/>
    <property type="match status" value="1"/>
</dbReference>
<dbReference type="GO" id="GO:0005886">
    <property type="term" value="C:plasma membrane"/>
    <property type="evidence" value="ECO:0007669"/>
    <property type="project" value="UniProtKB-SubCell"/>
</dbReference>
<evidence type="ECO:0000259" key="7">
    <source>
        <dbReference type="PROSITE" id="PS50887"/>
    </source>
</evidence>
<dbReference type="EMBL" id="VSDO01000001">
    <property type="protein sequence ID" value="TYA15297.1"/>
    <property type="molecule type" value="Genomic_DNA"/>
</dbReference>
<dbReference type="OrthoDB" id="9759607at2"/>
<protein>
    <submittedName>
        <fullName evidence="8">Diguanylate cyclase</fullName>
    </submittedName>
</protein>
<dbReference type="Pfam" id="PF00990">
    <property type="entry name" value="GGDEF"/>
    <property type="match status" value="1"/>
</dbReference>
<organism evidence="8 9">
    <name type="scientific">Paenibacillus faecis</name>
    <dbReference type="NCBI Taxonomy" id="862114"/>
    <lineage>
        <taxon>Bacteria</taxon>
        <taxon>Bacillati</taxon>
        <taxon>Bacillota</taxon>
        <taxon>Bacilli</taxon>
        <taxon>Bacillales</taxon>
        <taxon>Paenibacillaceae</taxon>
        <taxon>Paenibacillus</taxon>
    </lineage>
</organism>
<comment type="subcellular location">
    <subcellularLocation>
        <location evidence="1">Cell membrane</location>
        <topology evidence="1">Multi-pass membrane protein</topology>
    </subcellularLocation>
</comment>
<dbReference type="GO" id="GO:0052621">
    <property type="term" value="F:diguanylate cyclase activity"/>
    <property type="evidence" value="ECO:0007669"/>
    <property type="project" value="TreeGrafter"/>
</dbReference>
<dbReference type="Gene3D" id="3.30.70.270">
    <property type="match status" value="1"/>
</dbReference>
<sequence length="454" mass="51859">MHFPPFSSSLYPVEAIIAWETGNMRTCKKRVELYREFVEYYRIMLNFIVFFTGFFQIYMLCLLCPYEIRCSGFNKVGVWHMLQSLINNFTALTTFLFLGYIVWSKWRSSGENGRFRAFKRQFLLGSALGLFGVSLMYISFPLNSSTLTDLRQLPILISVSIGGWAAGGITTLIIGTYRLFFLNGFTISSMLGSLDALLTYVIAICILREYRLSLRRWNWAVGLSAIVTAAVFYYLLEDADKWVAILVFILIFFTGGLFTFSMLTYLKRSNESLRMMREAAHRDFLTGLFNARAFEFMMEQKTETSNRSSVPFTLLMLDIDYFKRVNDTYGHPAGDAVLSQIADVLRGTFRPGDHIARKGGEEFAVIVDACDSEQIRIIAERLRRNVENHVFRLPEGTEIHITVSAGSATYPDIDSHLLVDRADRALYEAKATGRNRVCRATLPSPYRFGKPMDT</sequence>
<keyword evidence="5 6" id="KW-0472">Membrane</keyword>
<keyword evidence="9" id="KW-1185">Reference proteome</keyword>
<evidence type="ECO:0000256" key="4">
    <source>
        <dbReference type="ARBA" id="ARBA00022989"/>
    </source>
</evidence>
<dbReference type="CDD" id="cd01949">
    <property type="entry name" value="GGDEF"/>
    <property type="match status" value="1"/>
</dbReference>
<feature type="domain" description="GGDEF" evidence="7">
    <location>
        <begin position="310"/>
        <end position="442"/>
    </location>
</feature>
<dbReference type="AlphaFoldDB" id="A0A5D0D2A8"/>
<reference evidence="8 9" key="1">
    <citation type="submission" date="2019-08" db="EMBL/GenBank/DDBJ databases">
        <title>Genome sequencing of Paenibacillus faecis DSM 23593(T).</title>
        <authorList>
            <person name="Kook J.-K."/>
            <person name="Park S.-N."/>
            <person name="Lim Y.K."/>
        </authorList>
    </citation>
    <scope>NUCLEOTIDE SEQUENCE [LARGE SCALE GENOMIC DNA]</scope>
    <source>
        <strain evidence="8 9">DSM 23593</strain>
    </source>
</reference>
<evidence type="ECO:0000256" key="2">
    <source>
        <dbReference type="ARBA" id="ARBA00022475"/>
    </source>
</evidence>
<dbReference type="InterPro" id="IPR000160">
    <property type="entry name" value="GGDEF_dom"/>
</dbReference>
<keyword evidence="3 6" id="KW-0812">Transmembrane</keyword>
<proteinExistence type="predicted"/>
<dbReference type="InterPro" id="IPR011620">
    <property type="entry name" value="Sig_transdc_His_kinase_LytS_TM"/>
</dbReference>
<dbReference type="InterPro" id="IPR043128">
    <property type="entry name" value="Rev_trsase/Diguanyl_cyclase"/>
</dbReference>
<dbReference type="InterPro" id="IPR029787">
    <property type="entry name" value="Nucleotide_cyclase"/>
</dbReference>
<evidence type="ECO:0000256" key="5">
    <source>
        <dbReference type="ARBA" id="ARBA00023136"/>
    </source>
</evidence>
<name>A0A5D0D2A8_9BACL</name>
<feature type="transmembrane region" description="Helical" evidence="6">
    <location>
        <begin position="123"/>
        <end position="143"/>
    </location>
</feature>
<evidence type="ECO:0000313" key="9">
    <source>
        <dbReference type="Proteomes" id="UP000325218"/>
    </source>
</evidence>